<organism evidence="1 2">
    <name type="scientific">Profundicola chukchiensis</name>
    <dbReference type="NCBI Taxonomy" id="2961959"/>
    <lineage>
        <taxon>Bacteria</taxon>
        <taxon>Pseudomonadati</taxon>
        <taxon>Bacteroidota</taxon>
        <taxon>Flavobacteriia</taxon>
        <taxon>Flavobacteriales</taxon>
        <taxon>Weeksellaceae</taxon>
        <taxon>Profundicola</taxon>
    </lineage>
</organism>
<dbReference type="Proteomes" id="UP001152599">
    <property type="component" value="Unassembled WGS sequence"/>
</dbReference>
<protein>
    <submittedName>
        <fullName evidence="1">DUF4292 domain-containing protein</fullName>
    </submittedName>
</protein>
<name>A0A9X4MXE4_9FLAO</name>
<dbReference type="InterPro" id="IPR025634">
    <property type="entry name" value="DUF4292"/>
</dbReference>
<comment type="caution">
    <text evidence="1">The sequence shown here is derived from an EMBL/GenBank/DDBJ whole genome shotgun (WGS) entry which is preliminary data.</text>
</comment>
<keyword evidence="2" id="KW-1185">Reference proteome</keyword>
<evidence type="ECO:0000313" key="1">
    <source>
        <dbReference type="EMBL" id="MDG4945307.1"/>
    </source>
</evidence>
<proteinExistence type="predicted"/>
<accession>A0A9X4MXE4</accession>
<gene>
    <name evidence="1" type="ORF">NMK71_02680</name>
</gene>
<dbReference type="EMBL" id="JANCMU010000001">
    <property type="protein sequence ID" value="MDG4945307.1"/>
    <property type="molecule type" value="Genomic_DNA"/>
</dbReference>
<sequence>MIFSLWVLQSCGTLKKTSPSTGEVKDQTLRVFKDAYENSLPSFDYLQVRSKIDANLNGKSNSATLRFYFDKDERIWANASILGITGARANITPGKVQAYEVLDKTYIDTDFSFFNEKLKVNFINFERLKSLLLGQLFLIDEWNAYELQTTPENLYELSYKSNADLLKKPKEGKYIHTFYLDSNYRLSKVDILDPNSNTSILVTYENWVEVEGKEFPSRVKILVKAKDNDKIELEYNNFDFSETNPPFKIPKGYTPREIN</sequence>
<reference evidence="1" key="1">
    <citation type="submission" date="2022-07" db="EMBL/GenBank/DDBJ databases">
        <title>Description and genome-wide analysis of Profundicola chukchiensis gen. nov., sp. nov., marine bacteria isolated from bottom sediments of the Chukchi Sea.</title>
        <authorList>
            <person name="Romanenko L."/>
            <person name="Otstavnykh N."/>
            <person name="Kurilenko V."/>
            <person name="Eremeev V."/>
            <person name="Velansky P."/>
            <person name="Mikhailov V."/>
            <person name="Isaeva M."/>
        </authorList>
    </citation>
    <scope>NUCLEOTIDE SEQUENCE</scope>
    <source>
        <strain evidence="1">KMM 9713</strain>
    </source>
</reference>
<dbReference type="AlphaFoldDB" id="A0A9X4MXE4"/>
<evidence type="ECO:0000313" key="2">
    <source>
        <dbReference type="Proteomes" id="UP001152599"/>
    </source>
</evidence>
<dbReference type="RefSeq" id="WP_304419966.1">
    <property type="nucleotide sequence ID" value="NZ_JANCMU010000001.1"/>
</dbReference>
<dbReference type="Pfam" id="PF14125">
    <property type="entry name" value="DUF4292"/>
    <property type="match status" value="1"/>
</dbReference>